<organism evidence="1 2">
    <name type="scientific">Pistacia integerrima</name>
    <dbReference type="NCBI Taxonomy" id="434235"/>
    <lineage>
        <taxon>Eukaryota</taxon>
        <taxon>Viridiplantae</taxon>
        <taxon>Streptophyta</taxon>
        <taxon>Embryophyta</taxon>
        <taxon>Tracheophyta</taxon>
        <taxon>Spermatophyta</taxon>
        <taxon>Magnoliopsida</taxon>
        <taxon>eudicotyledons</taxon>
        <taxon>Gunneridae</taxon>
        <taxon>Pentapetalae</taxon>
        <taxon>rosids</taxon>
        <taxon>malvids</taxon>
        <taxon>Sapindales</taxon>
        <taxon>Anacardiaceae</taxon>
        <taxon>Pistacia</taxon>
    </lineage>
</organism>
<evidence type="ECO:0000313" key="2">
    <source>
        <dbReference type="Proteomes" id="UP001163603"/>
    </source>
</evidence>
<reference evidence="2" key="1">
    <citation type="journal article" date="2023" name="G3 (Bethesda)">
        <title>Genome assembly and association tests identify interacting loci associated with vigor, precocity, and sex in interspecific pistachio rootstocks.</title>
        <authorList>
            <person name="Palmer W."/>
            <person name="Jacygrad E."/>
            <person name="Sagayaradj S."/>
            <person name="Cavanaugh K."/>
            <person name="Han R."/>
            <person name="Bertier L."/>
            <person name="Beede B."/>
            <person name="Kafkas S."/>
            <person name="Golino D."/>
            <person name="Preece J."/>
            <person name="Michelmore R."/>
        </authorList>
    </citation>
    <scope>NUCLEOTIDE SEQUENCE [LARGE SCALE GENOMIC DNA]</scope>
</reference>
<proteinExistence type="predicted"/>
<evidence type="ECO:0000313" key="1">
    <source>
        <dbReference type="EMBL" id="KAJ0011251.1"/>
    </source>
</evidence>
<sequence>MLPKLKILYLKGLAKLVSFFPEKYDACCPALEEFTVKDCSKLTTAFIGDEAPIISSAEDDSHQEQAPERGSEDEIHEEQAPEIGMEDDSHEETFKDLYCWEDFEKLPRYIKMKRFIPILIQQNEEKNTET</sequence>
<dbReference type="EMBL" id="CM047749">
    <property type="protein sequence ID" value="KAJ0011251.1"/>
    <property type="molecule type" value="Genomic_DNA"/>
</dbReference>
<dbReference type="Proteomes" id="UP001163603">
    <property type="component" value="Chromosome 14"/>
</dbReference>
<name>A0ACC0X6F7_9ROSI</name>
<comment type="caution">
    <text evidence="1">The sequence shown here is derived from an EMBL/GenBank/DDBJ whole genome shotgun (WGS) entry which is preliminary data.</text>
</comment>
<protein>
    <submittedName>
        <fullName evidence="1">Uncharacterized protein</fullName>
    </submittedName>
</protein>
<keyword evidence="2" id="KW-1185">Reference proteome</keyword>
<gene>
    <name evidence="1" type="ORF">Pint_32819</name>
</gene>
<accession>A0ACC0X6F7</accession>